<dbReference type="GO" id="GO:0004518">
    <property type="term" value="F:nuclease activity"/>
    <property type="evidence" value="ECO:0007669"/>
    <property type="project" value="UniProtKB-KW"/>
</dbReference>
<keyword evidence="5" id="KW-0378">Hydrolase</keyword>
<dbReference type="GO" id="GO:0046872">
    <property type="term" value="F:metal ion binding"/>
    <property type="evidence" value="ECO:0007669"/>
    <property type="project" value="UniProtKB-KW"/>
</dbReference>
<evidence type="ECO:0000256" key="1">
    <source>
        <dbReference type="ARBA" id="ARBA00001946"/>
    </source>
</evidence>
<evidence type="ECO:0000256" key="6">
    <source>
        <dbReference type="ARBA" id="ARBA00022842"/>
    </source>
</evidence>
<evidence type="ECO:0000259" key="7">
    <source>
        <dbReference type="Pfam" id="PF01850"/>
    </source>
</evidence>
<dbReference type="AlphaFoldDB" id="A0AAI8ST35"/>
<evidence type="ECO:0000313" key="9">
    <source>
        <dbReference type="Proteomes" id="UP000327362"/>
    </source>
</evidence>
<dbReference type="Proteomes" id="UP000327362">
    <property type="component" value="Plasmid p1-JPH1"/>
</dbReference>
<dbReference type="Pfam" id="PF01850">
    <property type="entry name" value="PIN"/>
    <property type="match status" value="1"/>
</dbReference>
<keyword evidence="8" id="KW-0614">Plasmid</keyword>
<sequence length="131" mass="14284">MRIHLDTNLLISTPRWELLPPGEHEFLVSAIAFAEFSEGTTHPDPNIAARARLDLIQHRSTYGQGVAFTQHEADIYRELCATVAVAGRAPGRKRRVDLMIAAIALGDGAALATRNVSDFDGLAPLLEVIEL</sequence>
<evidence type="ECO:0000313" key="8">
    <source>
        <dbReference type="EMBL" id="BBN50944.1"/>
    </source>
</evidence>
<organism evidence="8 9">
    <name type="scientific">Mycobacterium avium subsp. hominissuis</name>
    <dbReference type="NCBI Taxonomy" id="439334"/>
    <lineage>
        <taxon>Bacteria</taxon>
        <taxon>Bacillati</taxon>
        <taxon>Actinomycetota</taxon>
        <taxon>Actinomycetes</taxon>
        <taxon>Mycobacteriales</taxon>
        <taxon>Mycobacteriaceae</taxon>
        <taxon>Mycobacterium</taxon>
        <taxon>Mycobacterium avium complex (MAC)</taxon>
    </lineage>
</organism>
<feature type="domain" description="PIN" evidence="7">
    <location>
        <begin position="24"/>
        <end position="115"/>
    </location>
</feature>
<keyword evidence="6" id="KW-0460">Magnesium</keyword>
<evidence type="ECO:0000256" key="5">
    <source>
        <dbReference type="ARBA" id="ARBA00022801"/>
    </source>
</evidence>
<dbReference type="EMBL" id="AP020327">
    <property type="protein sequence ID" value="BBN50944.1"/>
    <property type="molecule type" value="Genomic_DNA"/>
</dbReference>
<dbReference type="SUPFAM" id="SSF88723">
    <property type="entry name" value="PIN domain-like"/>
    <property type="match status" value="1"/>
</dbReference>
<comment type="cofactor">
    <cofactor evidence="1">
        <name>Mg(2+)</name>
        <dbReference type="ChEBI" id="CHEBI:18420"/>
    </cofactor>
</comment>
<dbReference type="InterPro" id="IPR029060">
    <property type="entry name" value="PIN-like_dom_sf"/>
</dbReference>
<accession>A0AAI8ST35</accession>
<evidence type="ECO:0000256" key="2">
    <source>
        <dbReference type="ARBA" id="ARBA00022649"/>
    </source>
</evidence>
<dbReference type="GO" id="GO:0016787">
    <property type="term" value="F:hydrolase activity"/>
    <property type="evidence" value="ECO:0007669"/>
    <property type="project" value="UniProtKB-KW"/>
</dbReference>
<keyword evidence="4" id="KW-0479">Metal-binding</keyword>
<keyword evidence="3" id="KW-0540">Nuclease</keyword>
<evidence type="ECO:0000256" key="4">
    <source>
        <dbReference type="ARBA" id="ARBA00022723"/>
    </source>
</evidence>
<reference evidence="8 9" key="1">
    <citation type="submission" date="2019-09" db="EMBL/GenBank/DDBJ databases">
        <title>Complete genome sequence of Mycobacterium avium subsp. hominissuis strain JP-H-1.</title>
        <authorList>
            <person name="Kinoshita Y."/>
            <person name="Niwa H."/>
            <person name="Uchida-Fujii E."/>
            <person name="Nukada T."/>
        </authorList>
    </citation>
    <scope>NUCLEOTIDE SEQUENCE [LARGE SCALE GENOMIC DNA]</scope>
    <source>
        <strain evidence="8 9">JP-H-1</strain>
        <plasmid evidence="8 9">p1-JPH1</plasmid>
    </source>
</reference>
<geneLocation type="plasmid" evidence="8 9">
    <name>p1-JPH1</name>
</geneLocation>
<keyword evidence="2" id="KW-1277">Toxin-antitoxin system</keyword>
<dbReference type="Gene3D" id="3.40.50.1010">
    <property type="entry name" value="5'-nuclease"/>
    <property type="match status" value="1"/>
</dbReference>
<dbReference type="InterPro" id="IPR002716">
    <property type="entry name" value="PIN_dom"/>
</dbReference>
<name>A0AAI8ST35_MYCAV</name>
<protein>
    <recommendedName>
        <fullName evidence="7">PIN domain-containing protein</fullName>
    </recommendedName>
</protein>
<evidence type="ECO:0000256" key="3">
    <source>
        <dbReference type="ARBA" id="ARBA00022722"/>
    </source>
</evidence>
<gene>
    <name evidence="8" type="ORF">JPH1_54190</name>
</gene>
<proteinExistence type="predicted"/>